<dbReference type="Gramene" id="rna-gnl|WGS:JABURB|Cocit.L4496.1">
    <property type="protein sequence ID" value="cds-KAF7846365.1"/>
    <property type="gene ID" value="gene-BT93_L4496"/>
</dbReference>
<dbReference type="PRINTS" id="PR00385">
    <property type="entry name" value="P450"/>
</dbReference>
<accession>A0A8T0CKS2</accession>
<dbReference type="InterPro" id="IPR036396">
    <property type="entry name" value="Cyt_P450_sf"/>
</dbReference>
<dbReference type="GO" id="GO:0004497">
    <property type="term" value="F:monooxygenase activity"/>
    <property type="evidence" value="ECO:0007669"/>
    <property type="project" value="InterPro"/>
</dbReference>
<dbReference type="InterPro" id="IPR001128">
    <property type="entry name" value="Cyt_P450"/>
</dbReference>
<dbReference type="EMBL" id="MU093569">
    <property type="protein sequence ID" value="KAF7846365.1"/>
    <property type="molecule type" value="Genomic_DNA"/>
</dbReference>
<dbReference type="PANTHER" id="PTHR24305">
    <property type="entry name" value="CYTOCHROME P450"/>
    <property type="match status" value="1"/>
</dbReference>
<dbReference type="PANTHER" id="PTHR24305:SF168">
    <property type="entry name" value="P450, PUTATIVE (EUROFUNG)-RELATED"/>
    <property type="match status" value="1"/>
</dbReference>
<gene>
    <name evidence="1" type="ORF">BT93_L4496</name>
</gene>
<dbReference type="Pfam" id="PF00067">
    <property type="entry name" value="p450"/>
    <property type="match status" value="1"/>
</dbReference>
<dbReference type="SUPFAM" id="SSF48264">
    <property type="entry name" value="Cytochrome P450"/>
    <property type="match status" value="1"/>
</dbReference>
<sequence length="503" mass="56712">MISIPSLVALAICAIACRILYRRNFHPLAHIPGLFLASFSRLWLLYHTLRGEQHISHLAVHARYGPVVRVGPNHILLSDPDRGPWYYSLDKSDWWYCFRPNDHDLAFSTELGIKQHNVKKKRVAGSYSMTALLANEGAMDNRITEFIVRMDEIAAAKSKTDMGSWMNYLNFDILMDMVFSAPPGFIKQGKDVKALIAANQTFVKMAQFIGIYPILYRILQLPFISAFGPKSTDKEGAGLLFGIAERSVASRLQTDGKGEKQKDMLQSLVSHRDINDQPIPPADLKNEAIVAMASGADTTSCILRAAILYVTSNPRVHSTLLAEIDGADTAGKLSSPVRYNEVRGFTYLHAVIQELIRIHPPMASPFWRAAPKGGVVIDGFFIPEGTHVGINEWVIARNKALYGEDVEVFRPERWIEVDAETKRMREKLDVFFGYGDYMCLGRNFAMMQLYKVIVEVFRRFEVVVANPERPWRSRATISFTHEEFYCVVRRRSSAFGAEAGKNG</sequence>
<dbReference type="OrthoDB" id="3934656at2759"/>
<comment type="caution">
    <text evidence="1">The sequence shown here is derived from an EMBL/GenBank/DDBJ whole genome shotgun (WGS) entry which is preliminary data.</text>
</comment>
<organism evidence="1 2">
    <name type="scientific">Corymbia citriodora subsp. variegata</name>
    <dbReference type="NCBI Taxonomy" id="360336"/>
    <lineage>
        <taxon>Eukaryota</taxon>
        <taxon>Viridiplantae</taxon>
        <taxon>Streptophyta</taxon>
        <taxon>Embryophyta</taxon>
        <taxon>Tracheophyta</taxon>
        <taxon>Spermatophyta</taxon>
        <taxon>Magnoliopsida</taxon>
        <taxon>eudicotyledons</taxon>
        <taxon>Gunneridae</taxon>
        <taxon>Pentapetalae</taxon>
        <taxon>rosids</taxon>
        <taxon>malvids</taxon>
        <taxon>Myrtales</taxon>
        <taxon>Myrtaceae</taxon>
        <taxon>Myrtoideae</taxon>
        <taxon>Eucalypteae</taxon>
        <taxon>Corymbia</taxon>
    </lineage>
</organism>
<evidence type="ECO:0000313" key="2">
    <source>
        <dbReference type="Proteomes" id="UP000806378"/>
    </source>
</evidence>
<dbReference type="AlphaFoldDB" id="A0A8T0CKS2"/>
<dbReference type="Gene3D" id="1.10.630.10">
    <property type="entry name" value="Cytochrome P450"/>
    <property type="match status" value="1"/>
</dbReference>
<evidence type="ECO:0000313" key="1">
    <source>
        <dbReference type="EMBL" id="KAF7846365.1"/>
    </source>
</evidence>
<dbReference type="GO" id="GO:0020037">
    <property type="term" value="F:heme binding"/>
    <property type="evidence" value="ECO:0007669"/>
    <property type="project" value="InterPro"/>
</dbReference>
<proteinExistence type="predicted"/>
<dbReference type="Proteomes" id="UP000806378">
    <property type="component" value="Unassembled WGS sequence"/>
</dbReference>
<evidence type="ECO:0008006" key="3">
    <source>
        <dbReference type="Google" id="ProtNLM"/>
    </source>
</evidence>
<protein>
    <recommendedName>
        <fullName evidence="3">Cytochrome P450</fullName>
    </recommendedName>
</protein>
<keyword evidence="2" id="KW-1185">Reference proteome</keyword>
<reference evidence="1" key="1">
    <citation type="submission" date="2020-05" db="EMBL/GenBank/DDBJ databases">
        <title>WGS assembly of Corymbia citriodora subspecies variegata.</title>
        <authorList>
            <person name="Barry K."/>
            <person name="Hundley H."/>
            <person name="Shu S."/>
            <person name="Jenkins J."/>
            <person name="Grimwood J."/>
            <person name="Baten A."/>
        </authorList>
    </citation>
    <scope>NUCLEOTIDE SEQUENCE</scope>
    <source>
        <strain evidence="1">CV2-018</strain>
    </source>
</reference>
<dbReference type="InterPro" id="IPR050121">
    <property type="entry name" value="Cytochrome_P450_monoxygenase"/>
</dbReference>
<dbReference type="GO" id="GO:0016705">
    <property type="term" value="F:oxidoreductase activity, acting on paired donors, with incorporation or reduction of molecular oxygen"/>
    <property type="evidence" value="ECO:0007669"/>
    <property type="project" value="InterPro"/>
</dbReference>
<dbReference type="GO" id="GO:0005506">
    <property type="term" value="F:iron ion binding"/>
    <property type="evidence" value="ECO:0007669"/>
    <property type="project" value="InterPro"/>
</dbReference>
<dbReference type="CDD" id="cd11060">
    <property type="entry name" value="CYP57A1-like"/>
    <property type="match status" value="1"/>
</dbReference>
<name>A0A8T0CKS2_CORYI</name>